<sequence>MICGPEKWTLTLLLIHQFKSTHRPTERAIGTADGRICRRTDNRWELGIVVLECRLGKSGKRVDGLPEDKPSPPSMDTRNTRGYKCVAGLLEVKNLSVVGESEIGKIGKEGNGRPVTSLRQQNETKVLFHVASRTQQSHDIFLPPFCSGKCKKDTHDAWTRDKKLRRIRIAGVRLAAEYQDRSGARR</sequence>
<gene>
    <name evidence="1" type="ORF">SFRICE_032110</name>
</gene>
<protein>
    <submittedName>
        <fullName evidence="1">SFRICE_032110</fullName>
    </submittedName>
</protein>
<proteinExistence type="predicted"/>
<accession>A0A2H1WG39</accession>
<evidence type="ECO:0000313" key="1">
    <source>
        <dbReference type="EMBL" id="SOQ51842.1"/>
    </source>
</evidence>
<dbReference type="EMBL" id="ODYU01008339">
    <property type="protein sequence ID" value="SOQ51842.1"/>
    <property type="molecule type" value="Genomic_DNA"/>
</dbReference>
<dbReference type="AlphaFoldDB" id="A0A2H1WG39"/>
<organism evidence="1">
    <name type="scientific">Spodoptera frugiperda</name>
    <name type="common">Fall armyworm</name>
    <dbReference type="NCBI Taxonomy" id="7108"/>
    <lineage>
        <taxon>Eukaryota</taxon>
        <taxon>Metazoa</taxon>
        <taxon>Ecdysozoa</taxon>
        <taxon>Arthropoda</taxon>
        <taxon>Hexapoda</taxon>
        <taxon>Insecta</taxon>
        <taxon>Pterygota</taxon>
        <taxon>Neoptera</taxon>
        <taxon>Endopterygota</taxon>
        <taxon>Lepidoptera</taxon>
        <taxon>Glossata</taxon>
        <taxon>Ditrysia</taxon>
        <taxon>Noctuoidea</taxon>
        <taxon>Noctuidae</taxon>
        <taxon>Amphipyrinae</taxon>
        <taxon>Spodoptera</taxon>
    </lineage>
</organism>
<name>A0A2H1WG39_SPOFR</name>
<reference evidence="1" key="1">
    <citation type="submission" date="2016-07" db="EMBL/GenBank/DDBJ databases">
        <authorList>
            <person name="Bretaudeau A."/>
        </authorList>
    </citation>
    <scope>NUCLEOTIDE SEQUENCE</scope>
    <source>
        <strain evidence="1">Rice</strain>
        <tissue evidence="1">Whole body</tissue>
    </source>
</reference>